<organism evidence="1 2">
    <name type="scientific">Solanum verrucosum</name>
    <dbReference type="NCBI Taxonomy" id="315347"/>
    <lineage>
        <taxon>Eukaryota</taxon>
        <taxon>Viridiplantae</taxon>
        <taxon>Streptophyta</taxon>
        <taxon>Embryophyta</taxon>
        <taxon>Tracheophyta</taxon>
        <taxon>Spermatophyta</taxon>
        <taxon>Magnoliopsida</taxon>
        <taxon>eudicotyledons</taxon>
        <taxon>Gunneridae</taxon>
        <taxon>Pentapetalae</taxon>
        <taxon>asterids</taxon>
        <taxon>lamiids</taxon>
        <taxon>Solanales</taxon>
        <taxon>Solanaceae</taxon>
        <taxon>Solanoideae</taxon>
        <taxon>Solaneae</taxon>
        <taxon>Solanum</taxon>
    </lineage>
</organism>
<reference evidence="1" key="1">
    <citation type="submission" date="2023-08" db="EMBL/GenBank/DDBJ databases">
        <title>A de novo genome assembly of Solanum verrucosum Schlechtendal, a Mexican diploid species geographically isolated from the other diploid A-genome species in potato relatives.</title>
        <authorList>
            <person name="Hosaka K."/>
        </authorList>
    </citation>
    <scope>NUCLEOTIDE SEQUENCE</scope>
    <source>
        <tissue evidence="1">Young leaves</tissue>
    </source>
</reference>
<dbReference type="Proteomes" id="UP001234989">
    <property type="component" value="Chromosome 7"/>
</dbReference>
<proteinExistence type="predicted"/>
<evidence type="ECO:0000313" key="1">
    <source>
        <dbReference type="EMBL" id="WMV37823.1"/>
    </source>
</evidence>
<sequence>MSVFLYWISHIQEYFVPM</sequence>
<keyword evidence="2" id="KW-1185">Reference proteome</keyword>
<name>A0AAF0U214_SOLVR</name>
<gene>
    <name evidence="1" type="ORF">MTR67_031208</name>
</gene>
<accession>A0AAF0U214</accession>
<dbReference type="EMBL" id="CP133618">
    <property type="protein sequence ID" value="WMV37823.1"/>
    <property type="molecule type" value="Genomic_DNA"/>
</dbReference>
<dbReference type="AlphaFoldDB" id="A0AAF0U214"/>
<evidence type="ECO:0000313" key="2">
    <source>
        <dbReference type="Proteomes" id="UP001234989"/>
    </source>
</evidence>
<protein>
    <submittedName>
        <fullName evidence="1">Uncharacterized protein</fullName>
    </submittedName>
</protein>